<dbReference type="Proteomes" id="UP000178413">
    <property type="component" value="Unassembled WGS sequence"/>
</dbReference>
<evidence type="ECO:0000259" key="1">
    <source>
        <dbReference type="Pfam" id="PF04101"/>
    </source>
</evidence>
<accession>A0A1G2MJD3</accession>
<dbReference type="EMBL" id="MHRM01000014">
    <property type="protein sequence ID" value="OHA23968.1"/>
    <property type="molecule type" value="Genomic_DNA"/>
</dbReference>
<dbReference type="InterPro" id="IPR007235">
    <property type="entry name" value="Glyco_trans_28_C"/>
</dbReference>
<evidence type="ECO:0000313" key="3">
    <source>
        <dbReference type="Proteomes" id="UP000178413"/>
    </source>
</evidence>
<dbReference type="Gene3D" id="3.40.50.2000">
    <property type="entry name" value="Glycogen Phosphorylase B"/>
    <property type="match status" value="1"/>
</dbReference>
<organism evidence="2 3">
    <name type="scientific">Candidatus Taylorbacteria bacterium RIFCSPHIGHO2_02_FULL_44_12</name>
    <dbReference type="NCBI Taxonomy" id="1802308"/>
    <lineage>
        <taxon>Bacteria</taxon>
        <taxon>Candidatus Tayloriibacteriota</taxon>
    </lineage>
</organism>
<dbReference type="SUPFAM" id="SSF53756">
    <property type="entry name" value="UDP-Glycosyltransferase/glycogen phosphorylase"/>
    <property type="match status" value="1"/>
</dbReference>
<comment type="caution">
    <text evidence="2">The sequence shown here is derived from an EMBL/GenBank/DDBJ whole genome shotgun (WGS) entry which is preliminary data.</text>
</comment>
<dbReference type="Pfam" id="PF04101">
    <property type="entry name" value="Glyco_tran_28_C"/>
    <property type="match status" value="1"/>
</dbReference>
<proteinExistence type="predicted"/>
<reference evidence="2 3" key="1">
    <citation type="journal article" date="2016" name="Nat. Commun.">
        <title>Thousands of microbial genomes shed light on interconnected biogeochemical processes in an aquifer system.</title>
        <authorList>
            <person name="Anantharaman K."/>
            <person name="Brown C.T."/>
            <person name="Hug L.A."/>
            <person name="Sharon I."/>
            <person name="Castelle C.J."/>
            <person name="Probst A.J."/>
            <person name="Thomas B.C."/>
            <person name="Singh A."/>
            <person name="Wilkins M.J."/>
            <person name="Karaoz U."/>
            <person name="Brodie E.L."/>
            <person name="Williams K.H."/>
            <person name="Hubbard S.S."/>
            <person name="Banfield J.F."/>
        </authorList>
    </citation>
    <scope>NUCLEOTIDE SEQUENCE [LARGE SCALE GENOMIC DNA]</scope>
</reference>
<name>A0A1G2MJD3_9BACT</name>
<protein>
    <recommendedName>
        <fullName evidence="1">Glycosyl transferase family 28 C-terminal domain-containing protein</fullName>
    </recommendedName>
</protein>
<evidence type="ECO:0000313" key="2">
    <source>
        <dbReference type="EMBL" id="OHA23968.1"/>
    </source>
</evidence>
<dbReference type="PANTHER" id="PTHR21015">
    <property type="entry name" value="UDP-N-ACETYLGLUCOSAMINE--N-ACETYLMURAMYL-(PENTAPEPTIDE) PYROPHOSPHORYL-UNDECAPRENOL N-ACETYLGLUCOSAMINE TRANSFERASE 1"/>
    <property type="match status" value="1"/>
</dbReference>
<dbReference type="GO" id="GO:0016758">
    <property type="term" value="F:hexosyltransferase activity"/>
    <property type="evidence" value="ECO:0007669"/>
    <property type="project" value="InterPro"/>
</dbReference>
<dbReference type="PANTHER" id="PTHR21015:SF22">
    <property type="entry name" value="GLYCOSYLTRANSFERASE"/>
    <property type="match status" value="1"/>
</dbReference>
<dbReference type="STRING" id="1802308.A3D50_02040"/>
<sequence length="112" mass="12122">MAAGTAESVISRGGSSVFEIAAWGLPSIIIPLPEHISHDQTSNALAYAKTGAASVIEDNNLSAHILIEEIDRIHNNPLLREKMAERSRIFAKRDSAIIIADALINIALEHEK</sequence>
<gene>
    <name evidence="2" type="ORF">A3D50_02040</name>
</gene>
<feature type="domain" description="Glycosyl transferase family 28 C-terminal" evidence="1">
    <location>
        <begin position="6"/>
        <end position="94"/>
    </location>
</feature>
<dbReference type="AlphaFoldDB" id="A0A1G2MJD3"/>